<dbReference type="AlphaFoldDB" id="A0AAV4SPZ8"/>
<accession>A0AAV4SPZ8</accession>
<proteinExistence type="predicted"/>
<sequence length="81" mass="8775">MPKDNEDASRVEPAVFVKEEPIEIDPEPSVSADIVIKDEFVVCSEDYTSSSVHVPPYSEPNSHVTLSVACLGSSQQPDNGQ</sequence>
<evidence type="ECO:0000313" key="2">
    <source>
        <dbReference type="Proteomes" id="UP001054945"/>
    </source>
</evidence>
<dbReference type="EMBL" id="BPLR01009925">
    <property type="protein sequence ID" value="GIY35527.1"/>
    <property type="molecule type" value="Genomic_DNA"/>
</dbReference>
<organism evidence="1 2">
    <name type="scientific">Caerostris extrusa</name>
    <name type="common">Bark spider</name>
    <name type="synonym">Caerostris bankana</name>
    <dbReference type="NCBI Taxonomy" id="172846"/>
    <lineage>
        <taxon>Eukaryota</taxon>
        <taxon>Metazoa</taxon>
        <taxon>Ecdysozoa</taxon>
        <taxon>Arthropoda</taxon>
        <taxon>Chelicerata</taxon>
        <taxon>Arachnida</taxon>
        <taxon>Araneae</taxon>
        <taxon>Araneomorphae</taxon>
        <taxon>Entelegynae</taxon>
        <taxon>Araneoidea</taxon>
        <taxon>Araneidae</taxon>
        <taxon>Caerostris</taxon>
    </lineage>
</organism>
<gene>
    <name evidence="1" type="ORF">CEXT_411041</name>
</gene>
<dbReference type="Proteomes" id="UP001054945">
    <property type="component" value="Unassembled WGS sequence"/>
</dbReference>
<reference evidence="1 2" key="1">
    <citation type="submission" date="2021-06" db="EMBL/GenBank/DDBJ databases">
        <title>Caerostris extrusa draft genome.</title>
        <authorList>
            <person name="Kono N."/>
            <person name="Arakawa K."/>
        </authorList>
    </citation>
    <scope>NUCLEOTIDE SEQUENCE [LARGE SCALE GENOMIC DNA]</scope>
</reference>
<name>A0AAV4SPZ8_CAEEX</name>
<protein>
    <submittedName>
        <fullName evidence="1">Uncharacterized protein</fullName>
    </submittedName>
</protein>
<keyword evidence="2" id="KW-1185">Reference proteome</keyword>
<comment type="caution">
    <text evidence="1">The sequence shown here is derived from an EMBL/GenBank/DDBJ whole genome shotgun (WGS) entry which is preliminary data.</text>
</comment>
<evidence type="ECO:0000313" key="1">
    <source>
        <dbReference type="EMBL" id="GIY35527.1"/>
    </source>
</evidence>